<organism evidence="1 2">
    <name type="scientific">Leptidea sinapis</name>
    <dbReference type="NCBI Taxonomy" id="189913"/>
    <lineage>
        <taxon>Eukaryota</taxon>
        <taxon>Metazoa</taxon>
        <taxon>Ecdysozoa</taxon>
        <taxon>Arthropoda</taxon>
        <taxon>Hexapoda</taxon>
        <taxon>Insecta</taxon>
        <taxon>Pterygota</taxon>
        <taxon>Neoptera</taxon>
        <taxon>Endopterygota</taxon>
        <taxon>Lepidoptera</taxon>
        <taxon>Glossata</taxon>
        <taxon>Ditrysia</taxon>
        <taxon>Papilionoidea</taxon>
        <taxon>Pieridae</taxon>
        <taxon>Dismorphiinae</taxon>
        <taxon>Leptidea</taxon>
    </lineage>
</organism>
<protein>
    <submittedName>
        <fullName evidence="1">Uncharacterized protein</fullName>
    </submittedName>
</protein>
<sequence>MTMLLFAGWKTQHMSGACSWSGTARSCRRRGTSHRTSIPSPPQISLTRAKCPTLDTILSREDYTTQSDTDNIALLSIVIVSRTFKTASLNAALILSGILPLDLRIREAAELYRYKRGEDIDGMADRKAVQRVSFLDAPHPAFAVEVEFCCLEEKQAETEVVTVTVVAGSSTSLVIASTSAAYNPSPVSVAESTGSVTAGPMIPTSSRILQDVNINVPVCVLSPVPKGIYVTGQGKRKPRKKPSVLLLTSMPNIEETKAKCAPLPPPNKKTRKVTKVLDFSSDSENDFSSLNAYIMTSFQDPSQKRSGSGA</sequence>
<dbReference type="AlphaFoldDB" id="A0A5E4QNE3"/>
<reference evidence="1 2" key="1">
    <citation type="submission" date="2017-07" db="EMBL/GenBank/DDBJ databases">
        <authorList>
            <person name="Talla V."/>
            <person name="Backstrom N."/>
        </authorList>
    </citation>
    <scope>NUCLEOTIDE SEQUENCE [LARGE SCALE GENOMIC DNA]</scope>
</reference>
<evidence type="ECO:0000313" key="2">
    <source>
        <dbReference type="Proteomes" id="UP000324832"/>
    </source>
</evidence>
<proteinExistence type="predicted"/>
<gene>
    <name evidence="1" type="ORF">LSINAPIS_LOCUS10123</name>
</gene>
<accession>A0A5E4QNE3</accession>
<evidence type="ECO:0000313" key="1">
    <source>
        <dbReference type="EMBL" id="VVC99198.1"/>
    </source>
</evidence>
<name>A0A5E4QNE3_9NEOP</name>
<dbReference type="Proteomes" id="UP000324832">
    <property type="component" value="Unassembled WGS sequence"/>
</dbReference>
<keyword evidence="2" id="KW-1185">Reference proteome</keyword>
<dbReference type="EMBL" id="FZQP02004000">
    <property type="protein sequence ID" value="VVC99198.1"/>
    <property type="molecule type" value="Genomic_DNA"/>
</dbReference>